<proteinExistence type="predicted"/>
<sequence length="109" mass="12351">MLHKGRNSTSFNNNIDYVLVFSKFRKDVSGAFSGSTIGFNPGEGGIENIDLGPHLAQQSGVAGWNCRCRDLRCLLLRYLLQFPFQSLPLEEALTFLPLLLHRGKRERER</sequence>
<reference evidence="1" key="1">
    <citation type="submission" date="2018-02" db="EMBL/GenBank/DDBJ databases">
        <title>Rhizophora mucronata_Transcriptome.</title>
        <authorList>
            <person name="Meera S.P."/>
            <person name="Sreeshan A."/>
            <person name="Augustine A."/>
        </authorList>
    </citation>
    <scope>NUCLEOTIDE SEQUENCE</scope>
    <source>
        <tissue evidence="1">Leaf</tissue>
    </source>
</reference>
<evidence type="ECO:0000313" key="1">
    <source>
        <dbReference type="EMBL" id="MBX19821.1"/>
    </source>
</evidence>
<protein>
    <submittedName>
        <fullName evidence="1">Uncharacterized protein MANES_15G026400</fullName>
    </submittedName>
</protein>
<name>A0A2P2LPB8_RHIMU</name>
<dbReference type="EMBL" id="GGEC01039337">
    <property type="protein sequence ID" value="MBX19821.1"/>
    <property type="molecule type" value="Transcribed_RNA"/>
</dbReference>
<accession>A0A2P2LPB8</accession>
<dbReference type="AlphaFoldDB" id="A0A2P2LPB8"/>
<organism evidence="1">
    <name type="scientific">Rhizophora mucronata</name>
    <name type="common">Asiatic mangrove</name>
    <dbReference type="NCBI Taxonomy" id="61149"/>
    <lineage>
        <taxon>Eukaryota</taxon>
        <taxon>Viridiplantae</taxon>
        <taxon>Streptophyta</taxon>
        <taxon>Embryophyta</taxon>
        <taxon>Tracheophyta</taxon>
        <taxon>Spermatophyta</taxon>
        <taxon>Magnoliopsida</taxon>
        <taxon>eudicotyledons</taxon>
        <taxon>Gunneridae</taxon>
        <taxon>Pentapetalae</taxon>
        <taxon>rosids</taxon>
        <taxon>fabids</taxon>
        <taxon>Malpighiales</taxon>
        <taxon>Rhizophoraceae</taxon>
        <taxon>Rhizophora</taxon>
    </lineage>
</organism>